<evidence type="ECO:0000256" key="1">
    <source>
        <dbReference type="ARBA" id="ARBA00023015"/>
    </source>
</evidence>
<dbReference type="SUPFAM" id="SSF46689">
    <property type="entry name" value="Homeodomain-like"/>
    <property type="match status" value="1"/>
</dbReference>
<evidence type="ECO:0000259" key="6">
    <source>
        <dbReference type="PROSITE" id="PS50977"/>
    </source>
</evidence>
<gene>
    <name evidence="7" type="ORF">DKG74_00415</name>
</gene>
<proteinExistence type="predicted"/>
<feature type="domain" description="HTH tetR-type" evidence="6">
    <location>
        <begin position="50"/>
        <end position="110"/>
    </location>
</feature>
<dbReference type="PROSITE" id="PS50977">
    <property type="entry name" value="HTH_TETR_2"/>
    <property type="match status" value="1"/>
</dbReference>
<dbReference type="InterPro" id="IPR050109">
    <property type="entry name" value="HTH-type_TetR-like_transc_reg"/>
</dbReference>
<dbReference type="EMBL" id="QGLE01000001">
    <property type="protein sequence ID" value="PWR25477.1"/>
    <property type="molecule type" value="Genomic_DNA"/>
</dbReference>
<feature type="compositionally biased region" description="Basic and acidic residues" evidence="5">
    <location>
        <begin position="18"/>
        <end position="34"/>
    </location>
</feature>
<name>A0A317EEM4_9PROT</name>
<feature type="region of interest" description="Disordered" evidence="5">
    <location>
        <begin position="1"/>
        <end position="48"/>
    </location>
</feature>
<dbReference type="GO" id="GO:0003700">
    <property type="term" value="F:DNA-binding transcription factor activity"/>
    <property type="evidence" value="ECO:0007669"/>
    <property type="project" value="TreeGrafter"/>
</dbReference>
<dbReference type="GO" id="GO:0000976">
    <property type="term" value="F:transcription cis-regulatory region binding"/>
    <property type="evidence" value="ECO:0007669"/>
    <property type="project" value="TreeGrafter"/>
</dbReference>
<dbReference type="InterPro" id="IPR009057">
    <property type="entry name" value="Homeodomain-like_sf"/>
</dbReference>
<keyword evidence="8" id="KW-1185">Reference proteome</keyword>
<evidence type="ECO:0000256" key="4">
    <source>
        <dbReference type="PROSITE-ProRule" id="PRU00335"/>
    </source>
</evidence>
<organism evidence="7 8">
    <name type="scientific">Zavarzinia aquatilis</name>
    <dbReference type="NCBI Taxonomy" id="2211142"/>
    <lineage>
        <taxon>Bacteria</taxon>
        <taxon>Pseudomonadati</taxon>
        <taxon>Pseudomonadota</taxon>
        <taxon>Alphaproteobacteria</taxon>
        <taxon>Rhodospirillales</taxon>
        <taxon>Zavarziniaceae</taxon>
        <taxon>Zavarzinia</taxon>
    </lineage>
</organism>
<accession>A0A317EEM4</accession>
<dbReference type="Proteomes" id="UP000245461">
    <property type="component" value="Unassembled WGS sequence"/>
</dbReference>
<dbReference type="Gene3D" id="1.10.357.10">
    <property type="entry name" value="Tetracycline Repressor, domain 2"/>
    <property type="match status" value="1"/>
</dbReference>
<dbReference type="PANTHER" id="PTHR30055:SF234">
    <property type="entry name" value="HTH-TYPE TRANSCRIPTIONAL REGULATOR BETI"/>
    <property type="match status" value="1"/>
</dbReference>
<dbReference type="SUPFAM" id="SSF48498">
    <property type="entry name" value="Tetracyclin repressor-like, C-terminal domain"/>
    <property type="match status" value="1"/>
</dbReference>
<keyword evidence="1" id="KW-0805">Transcription regulation</keyword>
<sequence length="244" mass="26066">MHGKCEGAGATGNPTSFRSRDEPPIMKTDAERTAPRGRPRKGKGREERTLALRQAIIESAIKEFAAKGYAGASLRMIAGRTGIELGHLGYHFATKLELWQAAAAALFDVMPAPGDLPPATSAAEASANIIRLIGDYASFCVSHPEHIQIVFSESPMGGERLDWLADNYLNAIVAGIALHLDAAHRFGVLREIPASIFIAAMVGISAINFALPPLRDILLRGGLDLGPMQDLLLRFLPPGPPATD</sequence>
<dbReference type="Pfam" id="PF00440">
    <property type="entry name" value="TetR_N"/>
    <property type="match status" value="1"/>
</dbReference>
<feature type="DNA-binding region" description="H-T-H motif" evidence="4">
    <location>
        <begin position="73"/>
        <end position="92"/>
    </location>
</feature>
<protein>
    <recommendedName>
        <fullName evidence="6">HTH tetR-type domain-containing protein</fullName>
    </recommendedName>
</protein>
<keyword evidence="2 4" id="KW-0238">DNA-binding</keyword>
<evidence type="ECO:0000313" key="8">
    <source>
        <dbReference type="Proteomes" id="UP000245461"/>
    </source>
</evidence>
<dbReference type="InterPro" id="IPR036271">
    <property type="entry name" value="Tet_transcr_reg_TetR-rel_C_sf"/>
</dbReference>
<dbReference type="InterPro" id="IPR001647">
    <property type="entry name" value="HTH_TetR"/>
</dbReference>
<evidence type="ECO:0000256" key="5">
    <source>
        <dbReference type="SAM" id="MobiDB-lite"/>
    </source>
</evidence>
<dbReference type="PANTHER" id="PTHR30055">
    <property type="entry name" value="HTH-TYPE TRANSCRIPTIONAL REGULATOR RUTR"/>
    <property type="match status" value="1"/>
</dbReference>
<evidence type="ECO:0000313" key="7">
    <source>
        <dbReference type="EMBL" id="PWR25477.1"/>
    </source>
</evidence>
<evidence type="ECO:0000256" key="3">
    <source>
        <dbReference type="ARBA" id="ARBA00023163"/>
    </source>
</evidence>
<reference evidence="7 8" key="1">
    <citation type="submission" date="2018-05" db="EMBL/GenBank/DDBJ databases">
        <title>Zavarzinia sp. HR-AS.</title>
        <authorList>
            <person name="Lee Y."/>
            <person name="Jeon C.O."/>
        </authorList>
    </citation>
    <scope>NUCLEOTIDE SEQUENCE [LARGE SCALE GENOMIC DNA]</scope>
    <source>
        <strain evidence="7 8">HR-AS</strain>
    </source>
</reference>
<dbReference type="AlphaFoldDB" id="A0A317EEM4"/>
<keyword evidence="3" id="KW-0804">Transcription</keyword>
<evidence type="ECO:0000256" key="2">
    <source>
        <dbReference type="ARBA" id="ARBA00023125"/>
    </source>
</evidence>
<comment type="caution">
    <text evidence="7">The sequence shown here is derived from an EMBL/GenBank/DDBJ whole genome shotgun (WGS) entry which is preliminary data.</text>
</comment>